<dbReference type="OrthoDB" id="5293596at2759"/>
<keyword evidence="3" id="KW-1185">Reference proteome</keyword>
<feature type="transmembrane region" description="Helical" evidence="1">
    <location>
        <begin position="134"/>
        <end position="157"/>
    </location>
</feature>
<feature type="transmembrane region" description="Helical" evidence="1">
    <location>
        <begin position="281"/>
        <end position="303"/>
    </location>
</feature>
<protein>
    <submittedName>
        <fullName evidence="2">Uncharacterized protein</fullName>
    </submittedName>
</protein>
<dbReference type="EMBL" id="CP072753">
    <property type="protein sequence ID" value="QUC15780.1"/>
    <property type="molecule type" value="Genomic_DNA"/>
</dbReference>
<accession>A0A8E5HI90</accession>
<keyword evidence="1" id="KW-0812">Transmembrane</keyword>
<feature type="transmembrane region" description="Helical" evidence="1">
    <location>
        <begin position="78"/>
        <end position="98"/>
    </location>
</feature>
<name>A0A8E5HI90_USTVR</name>
<keyword evidence="1" id="KW-1133">Transmembrane helix</keyword>
<dbReference type="AlphaFoldDB" id="A0A8E5HI90"/>
<feature type="transmembrane region" description="Helical" evidence="1">
    <location>
        <begin position="39"/>
        <end position="58"/>
    </location>
</feature>
<sequence length="319" mass="35077">MSSTPLLAGAGLPAPVIMQDHPIFLRASHSPWRCIPQNILVLLRGLLLTYLVATGVMAGHYKMTEESEAGALSNLFDFSIISSTMVFLYHLITFSWTFTHLYYPEPAEVEGGVERLIISAMSLPRNMASQRKQYYFNLFYTATTVFCFMNSTLYWFITRQHEAGAASGLTAESVLSSKVIESAVNITAAGPLPDAPFSDLFGEGWLKPFILVNLNGVNSVVMIIEILINSIKRSLNIGSNVFGLMALSGLYLAWGSVGKSVTGAYPFFWMDEAQVGSKEAVSIYSVGFVFLAPIMYTLMQGFVGIRESLTRPRPDSLDS</sequence>
<keyword evidence="1" id="KW-0472">Membrane</keyword>
<dbReference type="GeneID" id="66060799"/>
<dbReference type="KEGG" id="uvi:66060799"/>
<evidence type="ECO:0000313" key="2">
    <source>
        <dbReference type="EMBL" id="QUC15780.1"/>
    </source>
</evidence>
<dbReference type="RefSeq" id="XP_042993453.1">
    <property type="nucleotide sequence ID" value="XM_043137519.1"/>
</dbReference>
<evidence type="ECO:0000256" key="1">
    <source>
        <dbReference type="SAM" id="Phobius"/>
    </source>
</evidence>
<organism evidence="2 3">
    <name type="scientific">Ustilaginoidea virens</name>
    <name type="common">Rice false smut fungus</name>
    <name type="synonym">Villosiclava virens</name>
    <dbReference type="NCBI Taxonomy" id="1159556"/>
    <lineage>
        <taxon>Eukaryota</taxon>
        <taxon>Fungi</taxon>
        <taxon>Dikarya</taxon>
        <taxon>Ascomycota</taxon>
        <taxon>Pezizomycotina</taxon>
        <taxon>Sordariomycetes</taxon>
        <taxon>Hypocreomycetidae</taxon>
        <taxon>Hypocreales</taxon>
        <taxon>Clavicipitaceae</taxon>
        <taxon>Ustilaginoidea</taxon>
    </lineage>
</organism>
<dbReference type="Proteomes" id="UP000027002">
    <property type="component" value="Chromosome 1"/>
</dbReference>
<feature type="transmembrane region" description="Helical" evidence="1">
    <location>
        <begin position="240"/>
        <end position="261"/>
    </location>
</feature>
<feature type="transmembrane region" description="Helical" evidence="1">
    <location>
        <begin position="209"/>
        <end position="228"/>
    </location>
</feature>
<reference evidence="2" key="1">
    <citation type="submission" date="2020-03" db="EMBL/GenBank/DDBJ databases">
        <title>A mixture of massive structural variations and highly conserved coding sequences in Ustilaginoidea virens genome.</title>
        <authorList>
            <person name="Zhang K."/>
            <person name="Zhao Z."/>
            <person name="Zhang Z."/>
            <person name="Li Y."/>
            <person name="Hsiang T."/>
            <person name="Sun W."/>
        </authorList>
    </citation>
    <scope>NUCLEOTIDE SEQUENCE</scope>
    <source>
        <strain evidence="2">UV-8b</strain>
    </source>
</reference>
<gene>
    <name evidence="2" type="ORF">UV8b_00021</name>
</gene>
<proteinExistence type="predicted"/>
<evidence type="ECO:0000313" key="3">
    <source>
        <dbReference type="Proteomes" id="UP000027002"/>
    </source>
</evidence>